<keyword evidence="2" id="KW-1185">Reference proteome</keyword>
<dbReference type="Gene3D" id="2.10.25.10">
    <property type="entry name" value="Laminin"/>
    <property type="match status" value="1"/>
</dbReference>
<dbReference type="EMBL" id="JAMKFB020000007">
    <property type="protein sequence ID" value="KAL0187668.1"/>
    <property type="molecule type" value="Genomic_DNA"/>
</dbReference>
<dbReference type="InterPro" id="IPR036084">
    <property type="entry name" value="Ser_inhib-like_sf"/>
</dbReference>
<proteinExistence type="predicted"/>
<dbReference type="SUPFAM" id="SSF57567">
    <property type="entry name" value="Serine protease inhibitors"/>
    <property type="match status" value="1"/>
</dbReference>
<dbReference type="Proteomes" id="UP001529510">
    <property type="component" value="Unassembled WGS sequence"/>
</dbReference>
<sequence length="64" mass="6880">EPDFTCGVTFEPVDGCICAEGMFLDEAAKCVPLSSCSCYIKGTVILPGEVINRDGTIWYVSQSL</sequence>
<evidence type="ECO:0000313" key="2">
    <source>
        <dbReference type="Proteomes" id="UP001529510"/>
    </source>
</evidence>
<accession>A0ABD0QPL5</accession>
<evidence type="ECO:0008006" key="3">
    <source>
        <dbReference type="Google" id="ProtNLM"/>
    </source>
</evidence>
<protein>
    <recommendedName>
        <fullName evidence="3">Zonadhesin</fullName>
    </recommendedName>
</protein>
<feature type="non-terminal residue" evidence="1">
    <location>
        <position position="1"/>
    </location>
</feature>
<comment type="caution">
    <text evidence="1">The sequence shown here is derived from an EMBL/GenBank/DDBJ whole genome shotgun (WGS) entry which is preliminary data.</text>
</comment>
<name>A0ABD0QPL5_CIRMR</name>
<dbReference type="AlphaFoldDB" id="A0ABD0QPL5"/>
<organism evidence="1 2">
    <name type="scientific">Cirrhinus mrigala</name>
    <name type="common">Mrigala</name>
    <dbReference type="NCBI Taxonomy" id="683832"/>
    <lineage>
        <taxon>Eukaryota</taxon>
        <taxon>Metazoa</taxon>
        <taxon>Chordata</taxon>
        <taxon>Craniata</taxon>
        <taxon>Vertebrata</taxon>
        <taxon>Euteleostomi</taxon>
        <taxon>Actinopterygii</taxon>
        <taxon>Neopterygii</taxon>
        <taxon>Teleostei</taxon>
        <taxon>Ostariophysi</taxon>
        <taxon>Cypriniformes</taxon>
        <taxon>Cyprinidae</taxon>
        <taxon>Labeoninae</taxon>
        <taxon>Labeonini</taxon>
        <taxon>Cirrhinus</taxon>
    </lineage>
</organism>
<gene>
    <name evidence="1" type="ORF">M9458_014767</name>
</gene>
<feature type="non-terminal residue" evidence="1">
    <location>
        <position position="64"/>
    </location>
</feature>
<evidence type="ECO:0000313" key="1">
    <source>
        <dbReference type="EMBL" id="KAL0187668.1"/>
    </source>
</evidence>
<reference evidence="1 2" key="1">
    <citation type="submission" date="2024-05" db="EMBL/GenBank/DDBJ databases">
        <title>Genome sequencing and assembly of Indian major carp, Cirrhinus mrigala (Hamilton, 1822).</title>
        <authorList>
            <person name="Mohindra V."/>
            <person name="Chowdhury L.M."/>
            <person name="Lal K."/>
            <person name="Jena J.K."/>
        </authorList>
    </citation>
    <scope>NUCLEOTIDE SEQUENCE [LARGE SCALE GENOMIC DNA]</scope>
    <source>
        <strain evidence="1">CM1030</strain>
        <tissue evidence="1">Blood</tissue>
    </source>
</reference>